<name>A0A1G1ZAI8_9BACT</name>
<feature type="transmembrane region" description="Helical" evidence="5">
    <location>
        <begin position="40"/>
        <end position="58"/>
    </location>
</feature>
<feature type="transmembrane region" description="Helical" evidence="5">
    <location>
        <begin position="131"/>
        <end position="149"/>
    </location>
</feature>
<dbReference type="InterPro" id="IPR007016">
    <property type="entry name" value="O-antigen_ligase-rel_domated"/>
</dbReference>
<dbReference type="PANTHER" id="PTHR37422">
    <property type="entry name" value="TEICHURONIC ACID BIOSYNTHESIS PROTEIN TUAE"/>
    <property type="match status" value="1"/>
</dbReference>
<dbReference type="Proteomes" id="UP000176544">
    <property type="component" value="Unassembled WGS sequence"/>
</dbReference>
<dbReference type="PANTHER" id="PTHR37422:SF13">
    <property type="entry name" value="LIPOPOLYSACCHARIDE BIOSYNTHESIS PROTEIN PA4999-RELATED"/>
    <property type="match status" value="1"/>
</dbReference>
<dbReference type="STRING" id="1797692.A3I33_02135"/>
<dbReference type="GO" id="GO:0016020">
    <property type="term" value="C:membrane"/>
    <property type="evidence" value="ECO:0007669"/>
    <property type="project" value="UniProtKB-SubCell"/>
</dbReference>
<keyword evidence="3 5" id="KW-1133">Transmembrane helix</keyword>
<sequence length="649" mass="72047">MNGKPPLIKTIHFLLISIVFAVPLFFTKQFVFGFTPEKTFLFYFLIEIAFAIWLYVALKQKAYLPPRHPLLIAGGIFLFIYTIAGVVGVSPEISFWSTISRMSGLVLLYHVGMFAVVAASTLKDKESWRKIIISTVAAGTVVALISHAQRLKTEFFSLSSMGSSTIGNTSYAGLYLLIILFLNLLLFLESTGKKKLLFGCTGLIIISSPLFFISPFGILGLARAASISIWVGMLLTGALLITGSKRKYLKKMGIYISVLLAVILLVGAVSLFIENSPPRTFLQKYDIGSRFIFWEGAIRGVAERPVLGWGPENYFAPFYKYFDTRLFTEDYAGGLEANTDKPHNAYLEIAVTGGILSLLAYFAIFISLILAIIKADRDNKLQRIHTATFGGLVVAYFLNDTFLFDTITSYIAIALVIAYVVERGSSTNDSYASISKRTRPGSLIAAFVVFLLSLNFFIYEPIVQQKTLAHIASGATVAERSGMYEDLFASTSHGRTSMAIYLMTKMNVGVPKILNELDVEETEMLLSDIHNLRTAVLNHTGDDPVHYRLALSLVELTQTEYLLEKDYAKRTELLAEAEGYESILRELSPTNPQNYWIEAQRELFEGDTEAAIKLLETAKGQAPDVTVTQDFIDAAYSFKNGEIAAPLFR</sequence>
<feature type="transmembrane region" description="Helical" evidence="5">
    <location>
        <begin position="442"/>
        <end position="459"/>
    </location>
</feature>
<evidence type="ECO:0000313" key="7">
    <source>
        <dbReference type="EMBL" id="OGY60637.1"/>
    </source>
</evidence>
<evidence type="ECO:0000259" key="6">
    <source>
        <dbReference type="Pfam" id="PF04932"/>
    </source>
</evidence>
<feature type="transmembrane region" description="Helical" evidence="5">
    <location>
        <begin position="169"/>
        <end position="189"/>
    </location>
</feature>
<keyword evidence="2 5" id="KW-0812">Transmembrane</keyword>
<evidence type="ECO:0000256" key="2">
    <source>
        <dbReference type="ARBA" id="ARBA00022692"/>
    </source>
</evidence>
<dbReference type="AlphaFoldDB" id="A0A1G1ZAI8"/>
<dbReference type="Pfam" id="PF04932">
    <property type="entry name" value="Wzy_C"/>
    <property type="match status" value="1"/>
</dbReference>
<proteinExistence type="predicted"/>
<feature type="transmembrane region" description="Helical" evidence="5">
    <location>
        <begin position="380"/>
        <end position="398"/>
    </location>
</feature>
<comment type="caution">
    <text evidence="7">The sequence shown here is derived from an EMBL/GenBank/DDBJ whole genome shotgun (WGS) entry which is preliminary data.</text>
</comment>
<feature type="transmembrane region" description="Helical" evidence="5">
    <location>
        <begin position="12"/>
        <end position="34"/>
    </location>
</feature>
<accession>A0A1G1ZAI8</accession>
<evidence type="ECO:0000256" key="3">
    <source>
        <dbReference type="ARBA" id="ARBA00022989"/>
    </source>
</evidence>
<feature type="transmembrane region" description="Helical" evidence="5">
    <location>
        <begin position="196"/>
        <end position="218"/>
    </location>
</feature>
<feature type="transmembrane region" description="Helical" evidence="5">
    <location>
        <begin position="404"/>
        <end position="421"/>
    </location>
</feature>
<evidence type="ECO:0000256" key="1">
    <source>
        <dbReference type="ARBA" id="ARBA00004141"/>
    </source>
</evidence>
<keyword evidence="4 5" id="KW-0472">Membrane</keyword>
<feature type="transmembrane region" description="Helical" evidence="5">
    <location>
        <begin position="224"/>
        <end position="242"/>
    </location>
</feature>
<comment type="subcellular location">
    <subcellularLocation>
        <location evidence="1">Membrane</location>
        <topology evidence="1">Multi-pass membrane protein</topology>
    </subcellularLocation>
</comment>
<evidence type="ECO:0000256" key="5">
    <source>
        <dbReference type="SAM" id="Phobius"/>
    </source>
</evidence>
<protein>
    <recommendedName>
        <fullName evidence="6">O-antigen ligase-related domain-containing protein</fullName>
    </recommendedName>
</protein>
<feature type="transmembrane region" description="Helical" evidence="5">
    <location>
        <begin position="254"/>
        <end position="273"/>
    </location>
</feature>
<feature type="transmembrane region" description="Helical" evidence="5">
    <location>
        <begin position="349"/>
        <end position="373"/>
    </location>
</feature>
<feature type="transmembrane region" description="Helical" evidence="5">
    <location>
        <begin position="102"/>
        <end position="119"/>
    </location>
</feature>
<evidence type="ECO:0000256" key="4">
    <source>
        <dbReference type="ARBA" id="ARBA00023136"/>
    </source>
</evidence>
<evidence type="ECO:0000313" key="8">
    <source>
        <dbReference type="Proteomes" id="UP000176544"/>
    </source>
</evidence>
<feature type="domain" description="O-antigen ligase-related" evidence="6">
    <location>
        <begin position="218"/>
        <end position="362"/>
    </location>
</feature>
<gene>
    <name evidence="7" type="ORF">A3I33_02135</name>
</gene>
<dbReference type="InterPro" id="IPR051533">
    <property type="entry name" value="WaaL-like"/>
</dbReference>
<reference evidence="7 8" key="1">
    <citation type="journal article" date="2016" name="Nat. Commun.">
        <title>Thousands of microbial genomes shed light on interconnected biogeochemical processes in an aquifer system.</title>
        <authorList>
            <person name="Anantharaman K."/>
            <person name="Brown C.T."/>
            <person name="Hug L.A."/>
            <person name="Sharon I."/>
            <person name="Castelle C.J."/>
            <person name="Probst A.J."/>
            <person name="Thomas B.C."/>
            <person name="Singh A."/>
            <person name="Wilkins M.J."/>
            <person name="Karaoz U."/>
            <person name="Brodie E.L."/>
            <person name="Williams K.H."/>
            <person name="Hubbard S.S."/>
            <person name="Banfield J.F."/>
        </authorList>
    </citation>
    <scope>NUCLEOTIDE SEQUENCE [LARGE SCALE GENOMIC DNA]</scope>
</reference>
<feature type="transmembrane region" description="Helical" evidence="5">
    <location>
        <begin position="70"/>
        <end position="90"/>
    </location>
</feature>
<organism evidence="7 8">
    <name type="scientific">Candidatus Colwellbacteria bacterium RIFCSPLOWO2_02_FULL_45_11</name>
    <dbReference type="NCBI Taxonomy" id="1797692"/>
    <lineage>
        <taxon>Bacteria</taxon>
        <taxon>Candidatus Colwelliibacteriota</taxon>
    </lineage>
</organism>
<dbReference type="EMBL" id="MHJA01000027">
    <property type="protein sequence ID" value="OGY60637.1"/>
    <property type="molecule type" value="Genomic_DNA"/>
</dbReference>